<dbReference type="AlphaFoldDB" id="Q0VL40"/>
<protein>
    <submittedName>
        <fullName evidence="2">Uncharacterized protein</fullName>
    </submittedName>
</protein>
<sequence length="95" mass="10676">MIKKVLSVFFFIAVMVPQSYAQPAEDVEACVESKREQYPGDTLNNMRQRCFPIAATCWGWGAGENAVYEYCGADALRDRGVDSLAKDQDSKSDWE</sequence>
<accession>Q0VL40</accession>
<dbReference type="OrthoDB" id="6079303at2"/>
<evidence type="ECO:0000313" key="3">
    <source>
        <dbReference type="Proteomes" id="UP000008871"/>
    </source>
</evidence>
<evidence type="ECO:0000313" key="2">
    <source>
        <dbReference type="EMBL" id="CAL18108.1"/>
    </source>
</evidence>
<dbReference type="RefSeq" id="WP_011589931.1">
    <property type="nucleotide sequence ID" value="NC_008260.1"/>
</dbReference>
<dbReference type="HOGENOM" id="CLU_2366638_0_0_6"/>
<keyword evidence="1" id="KW-0732">Signal</keyword>
<gene>
    <name evidence="2" type="ordered locus">ABO_2660</name>
</gene>
<dbReference type="Proteomes" id="UP000008871">
    <property type="component" value="Chromosome"/>
</dbReference>
<dbReference type="KEGG" id="abo:ABO_2660"/>
<reference evidence="2 3" key="1">
    <citation type="journal article" date="2006" name="Nat. Biotechnol.">
        <title>Genome sequence of the ubiquitous hydrocarbon-degrading marine bacterium Alcanivorax borkumensis.</title>
        <authorList>
            <person name="Schneiker S."/>
            <person name="Martins dos Santos V.A.P."/>
            <person name="Bartels D."/>
            <person name="Bekel T."/>
            <person name="Brecht M."/>
            <person name="Buhrmester J."/>
            <person name="Chernikova T.N."/>
            <person name="Denaro R."/>
            <person name="Ferrer M."/>
            <person name="Gertler C."/>
            <person name="Goesmann A."/>
            <person name="Golyshina O.V."/>
            <person name="Kaminski F."/>
            <person name="Khachane A.N."/>
            <person name="Lang S."/>
            <person name="Linke B."/>
            <person name="McHardy A.C."/>
            <person name="Meyer F."/>
            <person name="Nechitaylo T."/>
            <person name="Puehler A."/>
            <person name="Regenhardt D."/>
            <person name="Rupp O."/>
            <person name="Sabirova J.S."/>
            <person name="Selbitschka W."/>
            <person name="Yakimov M.M."/>
            <person name="Timmis K.N."/>
            <person name="Vorhoelter F.-J."/>
            <person name="Weidner S."/>
            <person name="Kaiser O."/>
            <person name="Golyshin P.N."/>
        </authorList>
    </citation>
    <scope>NUCLEOTIDE SEQUENCE [LARGE SCALE GENOMIC DNA]</scope>
    <source>
        <strain evidence="3">ATCC 700651 / DSM 11573 / NCIMB 13689 / SK2</strain>
    </source>
</reference>
<feature type="chain" id="PRO_5004178819" evidence="1">
    <location>
        <begin position="22"/>
        <end position="95"/>
    </location>
</feature>
<keyword evidence="3" id="KW-1185">Reference proteome</keyword>
<evidence type="ECO:0000256" key="1">
    <source>
        <dbReference type="SAM" id="SignalP"/>
    </source>
</evidence>
<feature type="signal peptide" evidence="1">
    <location>
        <begin position="1"/>
        <end position="21"/>
    </location>
</feature>
<organism evidence="2 3">
    <name type="scientific">Alcanivorax borkumensis (strain ATCC 700651 / DSM 11573 / NCIMB 13689 / SK2)</name>
    <dbReference type="NCBI Taxonomy" id="393595"/>
    <lineage>
        <taxon>Bacteria</taxon>
        <taxon>Pseudomonadati</taxon>
        <taxon>Pseudomonadota</taxon>
        <taxon>Gammaproteobacteria</taxon>
        <taxon>Oceanospirillales</taxon>
        <taxon>Alcanivoracaceae</taxon>
        <taxon>Alcanivorax</taxon>
    </lineage>
</organism>
<proteinExistence type="predicted"/>
<dbReference type="EMBL" id="AM286690">
    <property type="protein sequence ID" value="CAL18108.1"/>
    <property type="molecule type" value="Genomic_DNA"/>
</dbReference>
<name>Q0VL40_ALCBS</name>